<dbReference type="InterPro" id="IPR012495">
    <property type="entry name" value="TadE-like_dom"/>
</dbReference>
<keyword evidence="1" id="KW-1133">Transmembrane helix</keyword>
<dbReference type="Proteomes" id="UP000279859">
    <property type="component" value="Unassembled WGS sequence"/>
</dbReference>
<evidence type="ECO:0000259" key="2">
    <source>
        <dbReference type="Pfam" id="PF07811"/>
    </source>
</evidence>
<evidence type="ECO:0000256" key="1">
    <source>
        <dbReference type="SAM" id="Phobius"/>
    </source>
</evidence>
<protein>
    <submittedName>
        <fullName evidence="3">Pilus assembly protein</fullName>
    </submittedName>
</protein>
<keyword evidence="4" id="KW-1185">Reference proteome</keyword>
<comment type="caution">
    <text evidence="3">The sequence shown here is derived from an EMBL/GenBank/DDBJ whole genome shotgun (WGS) entry which is preliminary data.</text>
</comment>
<dbReference type="AlphaFoldDB" id="A0A3M8L9H1"/>
<keyword evidence="1" id="KW-0472">Membrane</keyword>
<keyword evidence="1" id="KW-0812">Transmembrane</keyword>
<dbReference type="EMBL" id="RDSR01000014">
    <property type="protein sequence ID" value="RNE62143.1"/>
    <property type="molecule type" value="Genomic_DNA"/>
</dbReference>
<accession>A0A3M8L9H1</accession>
<organism evidence="3 4">
    <name type="scientific">Cryobacterium tepidiphilum</name>
    <dbReference type="NCBI Taxonomy" id="2486026"/>
    <lineage>
        <taxon>Bacteria</taxon>
        <taxon>Bacillati</taxon>
        <taxon>Actinomycetota</taxon>
        <taxon>Actinomycetes</taxon>
        <taxon>Micrococcales</taxon>
        <taxon>Microbacteriaceae</taxon>
        <taxon>Cryobacterium</taxon>
    </lineage>
</organism>
<evidence type="ECO:0000313" key="3">
    <source>
        <dbReference type="EMBL" id="RNE62143.1"/>
    </source>
</evidence>
<sequence>MCRRHSTGQGERGAAAVEFALVLPVLLVLLLGIVEFGRVFNVQVSVTNAAREGARVMAIENDPALARAAATAAAPSVNPAIGAGNITVTPSDCDGGGTARVTIDYPVDLLTGWFDFLPPINLTGTGVMLCGG</sequence>
<name>A0A3M8L9H1_9MICO</name>
<dbReference type="Pfam" id="PF07811">
    <property type="entry name" value="TadE"/>
    <property type="match status" value="1"/>
</dbReference>
<evidence type="ECO:0000313" key="4">
    <source>
        <dbReference type="Proteomes" id="UP000279859"/>
    </source>
</evidence>
<gene>
    <name evidence="3" type="ORF">EEJ31_09325</name>
</gene>
<dbReference type="OrthoDB" id="5190946at2"/>
<dbReference type="NCBIfam" id="NF041390">
    <property type="entry name" value="TadE_Rv3655c"/>
    <property type="match status" value="1"/>
</dbReference>
<reference evidence="3 4" key="1">
    <citation type="submission" date="2018-11" db="EMBL/GenBank/DDBJ databases">
        <title>Cryobacterium sp. nov., isolated from rhizosphere soil of lettuce.</title>
        <authorList>
            <person name="Wang Y."/>
        </authorList>
    </citation>
    <scope>NUCLEOTIDE SEQUENCE [LARGE SCALE GENOMIC DNA]</scope>
    <source>
        <strain evidence="3 4">NEAU-85</strain>
    </source>
</reference>
<feature type="domain" description="TadE-like" evidence="2">
    <location>
        <begin position="13"/>
        <end position="55"/>
    </location>
</feature>
<feature type="transmembrane region" description="Helical" evidence="1">
    <location>
        <begin position="12"/>
        <end position="34"/>
    </location>
</feature>
<proteinExistence type="predicted"/>
<dbReference type="InterPro" id="IPR049790">
    <property type="entry name" value="Rv3655c/TadE"/>
</dbReference>